<dbReference type="Proteomes" id="UP001310022">
    <property type="component" value="Unassembled WGS sequence"/>
</dbReference>
<accession>A0AAN4W4M1</accession>
<reference evidence="1 2" key="1">
    <citation type="submission" date="2021-12" db="EMBL/GenBank/DDBJ databases">
        <title>Genome sequencing of bacteria with rrn-lacking chromosome and rrn-plasmid.</title>
        <authorList>
            <person name="Anda M."/>
            <person name="Iwasaki W."/>
        </authorList>
    </citation>
    <scope>NUCLEOTIDE SEQUENCE [LARGE SCALE GENOMIC DNA]</scope>
    <source>
        <strain evidence="1 2">NBRC 15940</strain>
    </source>
</reference>
<gene>
    <name evidence="1" type="ORF">PEDI_55990</name>
</gene>
<dbReference type="EMBL" id="BQKE01000011">
    <property type="protein sequence ID" value="GJM65047.1"/>
    <property type="molecule type" value="Genomic_DNA"/>
</dbReference>
<dbReference type="RefSeq" id="WP_338240113.1">
    <property type="nucleotide sequence ID" value="NZ_BQKE01000011.1"/>
</dbReference>
<evidence type="ECO:0000313" key="1">
    <source>
        <dbReference type="EMBL" id="GJM65047.1"/>
    </source>
</evidence>
<organism evidence="1 2">
    <name type="scientific">Persicobacter diffluens</name>
    <dbReference type="NCBI Taxonomy" id="981"/>
    <lineage>
        <taxon>Bacteria</taxon>
        <taxon>Pseudomonadati</taxon>
        <taxon>Bacteroidota</taxon>
        <taxon>Cytophagia</taxon>
        <taxon>Cytophagales</taxon>
        <taxon>Persicobacteraceae</taxon>
        <taxon>Persicobacter</taxon>
    </lineage>
</organism>
<sequence length="478" mass="54192">MRHQYLYIIFLYLCFACNNEQDYKLVDGQPPQIIIDENQIKTDLASGFVIEGKITDNDGLSHIMLVCSELEINKTIDLRDLYEDLLFEYDLNYSVKNTDKIHNAQTTLLVSAFDVFGNSSDYQLFIDFTGDNESPEFTLLPEERLYLASKDHNIFHSFDLEVQDNKELTEVKVEVKSIGYTMTITDFPGDYRKFGTTVELEIPGSPAEYTIELSAKDYEGNVALSDSELIVSDIPDYPKMYLVEGADASIFEDNIFGVPMMVERIGEFTYETGYYAENGDEELYFVPQKSGFLPVVYGIDSETNLIAGSDDIQTVLPIKIDQSGYSKIQFNILNGEYSITPYTPTDAIPTDGYLSGIPDQVPVELGLICPTNWAGHHEWNLTSPKMLIQDETNPYVYRTEFDVKAGASNVRFIVGPKAPASHPTWWFKPHYKWDDKNDPEVTILNGGNNPGNWSAEQGGTYIFELDAHLLRSKLYLKK</sequence>
<dbReference type="AlphaFoldDB" id="A0AAN4W4M1"/>
<protein>
    <submittedName>
        <fullName evidence="1">Uncharacterized protein</fullName>
    </submittedName>
</protein>
<evidence type="ECO:0000313" key="2">
    <source>
        <dbReference type="Proteomes" id="UP001310022"/>
    </source>
</evidence>
<keyword evidence="2" id="KW-1185">Reference proteome</keyword>
<comment type="caution">
    <text evidence="1">The sequence shown here is derived from an EMBL/GenBank/DDBJ whole genome shotgun (WGS) entry which is preliminary data.</text>
</comment>
<proteinExistence type="predicted"/>
<name>A0AAN4W4M1_9BACT</name>